<sequence>MHVHFEQNNSTRCDCTVQCLSWMGKVPDGIPDADCWKLNRAEYYMEGWLASGNASAVVGVTFTTSHCRKYDAPTRSNFNLRGHRSEVVLVRWNEPYQKLATCDAHGIIFVWIKHEGRWSIELINDRNSKVTDFAWSHDGRMALICYWDGFVLVGSVAGQRYWSSMLNLDNASITCGVWSPDDQKVMFGTSDGQIIVMSSTGAMLTQVMVLEGAEIGAMSWSCEKFNMDEAEANKTEKYIHPNININKSYTLALSFKVGTIYLMSTYDDVCPRIIHTKLTGVKMDWSNCGEYLAVAGFVRLPNLYCRNELHFYSKDGKLLHRVVVPSQGRVSAECADGENPEMQGRPVTALTWGHNDRRLFIASGCEIYVAWISKIVPPLQFYCQRTIQKAIREENKLRKLPLPSKLRNGVKALFSPTVKSYIPDPFKLREFVSIPPPGNERLYCTMLRHGEETSGGHYTLYLEYLGGLVPLLKGKRTSKLRPDFVIFDPKIKTFQKDDLGQIHSTEGSSDSDSDTDISADGCGSPRMQRRKRQKHFRAEKVERSITFRTLDELLYNDNLPENNRLVQVSSNIWGTKFGILGVAHSLPEDLGQVLYKTSLLHLQPRQMTVTVTELLGDTQALSRDPNFTPAGCGEEDEDGPWLEIVSVVGGATVPDVSIIPESSIDPNSRIAAHYPMEPFGTNSIGNHIESPIIIDRESLAAKSSEGPNFTGFPANKTNQLQPAKISQVSMNPRDIHFETANNCIVNSNSSDGVISKDGYQCLGARPKVPTNANPPKITLDTGQQSLVLSEGSKQPKTELEEILRTDMSDDMPRWADPARQSLRYIDDEGGDNSELPLEANTIQDCSQLVPVTARENQPRLYFAHQDSLPDSDTLEKPSPFAHYYRTSIDSTTTEDDSASESTCSPHHSPIKRTLKKHGSVDTGINILSDSVKESTLNRGLSSQEIKQSASLPSSPVRRSPKMDTPTRRLREEVLRGKSKHYSPVLGKKQHRYLRLLDSSEEDLSCSADENAKVIHSFKDLESFQKAQLRQKAFAEQLNRNSESMEQPCKQSRVDNWQEIRKARRRGEPRRMGSSTVCAGRQFVMYNKAPLWNEGSQVYQLDFGGRVTQESAKNFQIEFRGRQVMQFGRIDSNAYTLDFQYPFTALQAFAVALANVTQRLK</sequence>
<dbReference type="PROSITE" id="PS50225">
    <property type="entry name" value="SOCS"/>
    <property type="match status" value="1"/>
</dbReference>
<dbReference type="InterPro" id="IPR001680">
    <property type="entry name" value="WD40_rpt"/>
</dbReference>
<evidence type="ECO:0000256" key="3">
    <source>
        <dbReference type="ARBA" id="ARBA00022490"/>
    </source>
</evidence>
<feature type="region of interest" description="Disordered" evidence="7">
    <location>
        <begin position="498"/>
        <end position="535"/>
    </location>
</feature>
<keyword evidence="5" id="KW-0677">Repeat</keyword>
<dbReference type="PANTHER" id="PTHR16517:SF2">
    <property type="entry name" value="TUBBY-RELATED PROTEIN 4"/>
    <property type="match status" value="1"/>
</dbReference>
<name>A0A6P7S7B6_9MOLL</name>
<proteinExistence type="inferred from homology"/>
<evidence type="ECO:0000256" key="5">
    <source>
        <dbReference type="ARBA" id="ARBA00022737"/>
    </source>
</evidence>
<feature type="region of interest" description="Disordered" evidence="7">
    <location>
        <begin position="935"/>
        <end position="967"/>
    </location>
</feature>
<protein>
    <submittedName>
        <fullName evidence="10">Tubby-related protein 4-like isoform X1</fullName>
    </submittedName>
</protein>
<dbReference type="PROSITE" id="PS50082">
    <property type="entry name" value="WD_REPEATS_2"/>
    <property type="match status" value="1"/>
</dbReference>
<dbReference type="Gene3D" id="2.130.10.10">
    <property type="entry name" value="YVTN repeat-like/Quinoprotein amine dehydrogenase"/>
    <property type="match status" value="1"/>
</dbReference>
<dbReference type="KEGG" id="osn:115209811"/>
<dbReference type="SMART" id="SM00320">
    <property type="entry name" value="WD40"/>
    <property type="match status" value="3"/>
</dbReference>
<dbReference type="PANTHER" id="PTHR16517">
    <property type="entry name" value="TUBBY-RELATED"/>
    <property type="match status" value="1"/>
</dbReference>
<gene>
    <name evidence="10" type="primary">LOC115209811</name>
</gene>
<dbReference type="Pfam" id="PF01167">
    <property type="entry name" value="Tub"/>
    <property type="match status" value="1"/>
</dbReference>
<dbReference type="Pfam" id="PF24797">
    <property type="entry name" value="Beta-prop_WDR35_TULP_N"/>
    <property type="match status" value="1"/>
</dbReference>
<dbReference type="InterPro" id="IPR000007">
    <property type="entry name" value="Tubby_C"/>
</dbReference>
<evidence type="ECO:0000313" key="9">
    <source>
        <dbReference type="Proteomes" id="UP000515154"/>
    </source>
</evidence>
<dbReference type="GO" id="GO:0005737">
    <property type="term" value="C:cytoplasm"/>
    <property type="evidence" value="ECO:0007669"/>
    <property type="project" value="UniProtKB-SubCell"/>
</dbReference>
<evidence type="ECO:0000256" key="1">
    <source>
        <dbReference type="ARBA" id="ARBA00004496"/>
    </source>
</evidence>
<evidence type="ECO:0000256" key="7">
    <source>
        <dbReference type="SAM" id="MobiDB-lite"/>
    </source>
</evidence>
<dbReference type="SUPFAM" id="SSF54518">
    <property type="entry name" value="Tubby C-terminal domain-like"/>
    <property type="match status" value="1"/>
</dbReference>
<comment type="subcellular location">
    <subcellularLocation>
        <location evidence="1">Cytoplasm</location>
    </subcellularLocation>
</comment>
<evidence type="ECO:0000256" key="2">
    <source>
        <dbReference type="ARBA" id="ARBA00007129"/>
    </source>
</evidence>
<dbReference type="AlphaFoldDB" id="A0A6P7S7B6"/>
<feature type="compositionally biased region" description="Polar residues" evidence="7">
    <location>
        <begin position="935"/>
        <end position="953"/>
    </location>
</feature>
<feature type="domain" description="SOCS box" evidence="8">
    <location>
        <begin position="376"/>
        <end position="416"/>
    </location>
</feature>
<evidence type="ECO:0000256" key="4">
    <source>
        <dbReference type="ARBA" id="ARBA00022574"/>
    </source>
</evidence>
<accession>A0A6P7S7B6</accession>
<keyword evidence="9" id="KW-1185">Reference proteome</keyword>
<evidence type="ECO:0000259" key="8">
    <source>
        <dbReference type="PROSITE" id="PS50225"/>
    </source>
</evidence>
<dbReference type="Proteomes" id="UP000515154">
    <property type="component" value="Linkage group LG3"/>
</dbReference>
<reference evidence="10" key="1">
    <citation type="submission" date="2025-08" db="UniProtKB">
        <authorList>
            <consortium name="RefSeq"/>
        </authorList>
    </citation>
    <scope>IDENTIFICATION</scope>
</reference>
<organism evidence="9 10">
    <name type="scientific">Octopus sinensis</name>
    <name type="common">East Asian common octopus</name>
    <dbReference type="NCBI Taxonomy" id="2607531"/>
    <lineage>
        <taxon>Eukaryota</taxon>
        <taxon>Metazoa</taxon>
        <taxon>Spiralia</taxon>
        <taxon>Lophotrochozoa</taxon>
        <taxon>Mollusca</taxon>
        <taxon>Cephalopoda</taxon>
        <taxon>Coleoidea</taxon>
        <taxon>Octopodiformes</taxon>
        <taxon>Octopoda</taxon>
        <taxon>Incirrata</taxon>
        <taxon>Octopodidae</taxon>
        <taxon>Octopus</taxon>
    </lineage>
</organism>
<dbReference type="InterPro" id="IPR025659">
    <property type="entry name" value="Tubby-like_C"/>
</dbReference>
<keyword evidence="4 6" id="KW-0853">WD repeat</keyword>
<dbReference type="SUPFAM" id="SSF82171">
    <property type="entry name" value="DPP6 N-terminal domain-like"/>
    <property type="match status" value="1"/>
</dbReference>
<feature type="compositionally biased region" description="Basic residues" evidence="7">
    <location>
        <begin position="908"/>
        <end position="917"/>
    </location>
</feature>
<feature type="repeat" description="WD" evidence="6">
    <location>
        <begin position="80"/>
        <end position="111"/>
    </location>
</feature>
<evidence type="ECO:0000313" key="10">
    <source>
        <dbReference type="RefSeq" id="XP_029634224.1"/>
    </source>
</evidence>
<dbReference type="Gene3D" id="3.20.90.10">
    <property type="entry name" value="Tubby Protein, Chain A"/>
    <property type="match status" value="1"/>
</dbReference>
<keyword evidence="3" id="KW-0963">Cytoplasm</keyword>
<dbReference type="InterPro" id="IPR001496">
    <property type="entry name" value="SOCS_box"/>
</dbReference>
<dbReference type="InterPro" id="IPR056159">
    <property type="entry name" value="Beta-prop_IFT121_TULP_N"/>
</dbReference>
<dbReference type="RefSeq" id="XP_029634224.1">
    <property type="nucleotide sequence ID" value="XM_029778364.2"/>
</dbReference>
<feature type="region of interest" description="Disordered" evidence="7">
    <location>
        <begin position="891"/>
        <end position="918"/>
    </location>
</feature>
<evidence type="ECO:0000256" key="6">
    <source>
        <dbReference type="PROSITE-ProRule" id="PRU00221"/>
    </source>
</evidence>
<comment type="similarity">
    <text evidence="2">Belongs to the TUB family.</text>
</comment>
<dbReference type="InterPro" id="IPR015943">
    <property type="entry name" value="WD40/YVTN_repeat-like_dom_sf"/>
</dbReference>